<protein>
    <recommendedName>
        <fullName evidence="3">O-methyltransferase domain-containing protein</fullName>
    </recommendedName>
</protein>
<evidence type="ECO:0000313" key="1">
    <source>
        <dbReference type="EMBL" id="TEY39023.1"/>
    </source>
</evidence>
<name>A0A4Y8CMA5_9HELO</name>
<dbReference type="PANTHER" id="PTHR43712">
    <property type="entry name" value="PUTATIVE (AFU_ORTHOLOGUE AFUA_4G14580)-RELATED"/>
    <property type="match status" value="1"/>
</dbReference>
<dbReference type="EMBL" id="PHWZ01000470">
    <property type="protein sequence ID" value="TEY39023.1"/>
    <property type="molecule type" value="Genomic_DNA"/>
</dbReference>
<evidence type="ECO:0000313" key="2">
    <source>
        <dbReference type="Proteomes" id="UP000297299"/>
    </source>
</evidence>
<dbReference type="AlphaFoldDB" id="A0A4Y8CMA5"/>
<keyword evidence="2" id="KW-1185">Reference proteome</keyword>
<dbReference type="Gene3D" id="1.10.10.10">
    <property type="entry name" value="Winged helix-like DNA-binding domain superfamily/Winged helix DNA-binding domain"/>
    <property type="match status" value="1"/>
</dbReference>
<dbReference type="Proteomes" id="UP000297299">
    <property type="component" value="Unassembled WGS sequence"/>
</dbReference>
<proteinExistence type="predicted"/>
<dbReference type="OrthoDB" id="1535081at2759"/>
<reference evidence="1 2" key="1">
    <citation type="submission" date="2017-11" db="EMBL/GenBank/DDBJ databases">
        <title>Comparative genomics of Botrytis spp.</title>
        <authorList>
            <person name="Valero-Jimenez C.A."/>
            <person name="Tapia P."/>
            <person name="Veloso J."/>
            <person name="Silva-Moreno E."/>
            <person name="Staats M."/>
            <person name="Valdes J.H."/>
            <person name="Van Kan J.A.L."/>
        </authorList>
    </citation>
    <scope>NUCLEOTIDE SEQUENCE [LARGE SCALE GENOMIC DNA]</scope>
    <source>
        <strain evidence="1 2">MUCL2830</strain>
    </source>
</reference>
<evidence type="ECO:0008006" key="3">
    <source>
        <dbReference type="Google" id="ProtNLM"/>
    </source>
</evidence>
<gene>
    <name evidence="1" type="ORF">BOTCAL_0471g00010</name>
</gene>
<dbReference type="PANTHER" id="PTHR43712:SF1">
    <property type="entry name" value="HYPOTHETICAL O-METHYLTRANSFERASE (EUROFUNG)-RELATED"/>
    <property type="match status" value="1"/>
</dbReference>
<accession>A0A4Y8CMA5</accession>
<comment type="caution">
    <text evidence="1">The sequence shown here is derived from an EMBL/GenBank/DDBJ whole genome shotgun (WGS) entry which is preliminary data.</text>
</comment>
<sequence>MANPEHPENLKNLSTLLSDTSYGSSSKSQQEAVRLSKALTATIEAPENVAVEIAFSHIVKYEPVSVVKLAELSGAEELLIKRILRLLSSTYLVKEVAEETWGATPVTKAMKQKGIAAGHRMLFATSMLAALHAPRYFLETSHTSPKNPHDGLMQYAHGTKLQSFDYFCTMPGNVIGDFNRFMGNTMGAQKYLSDWWPVEERVFKGMKVGGKRRKTRCWWMWVEGRDMMLWPLSKDLGEGKRCWGDWYFKTNRVFWRRLARVN</sequence>
<organism evidence="1 2">
    <name type="scientific">Botryotinia calthae</name>
    <dbReference type="NCBI Taxonomy" id="38488"/>
    <lineage>
        <taxon>Eukaryota</taxon>
        <taxon>Fungi</taxon>
        <taxon>Dikarya</taxon>
        <taxon>Ascomycota</taxon>
        <taxon>Pezizomycotina</taxon>
        <taxon>Leotiomycetes</taxon>
        <taxon>Helotiales</taxon>
        <taxon>Sclerotiniaceae</taxon>
        <taxon>Botryotinia</taxon>
    </lineage>
</organism>
<dbReference type="InterPro" id="IPR036388">
    <property type="entry name" value="WH-like_DNA-bd_sf"/>
</dbReference>